<dbReference type="Proteomes" id="UP001336250">
    <property type="component" value="Unassembled WGS sequence"/>
</dbReference>
<name>A0AAW9QML7_9BURK</name>
<dbReference type="InterPro" id="IPR038765">
    <property type="entry name" value="Papain-like_cys_pep_sf"/>
</dbReference>
<organism evidence="1 2">
    <name type="scientific">Aquincola agrisoli</name>
    <dbReference type="NCBI Taxonomy" id="3119538"/>
    <lineage>
        <taxon>Bacteria</taxon>
        <taxon>Pseudomonadati</taxon>
        <taxon>Pseudomonadota</taxon>
        <taxon>Betaproteobacteria</taxon>
        <taxon>Burkholderiales</taxon>
        <taxon>Sphaerotilaceae</taxon>
        <taxon>Aquincola</taxon>
    </lineage>
</organism>
<dbReference type="SUPFAM" id="SSF54001">
    <property type="entry name" value="Cysteine proteinases"/>
    <property type="match status" value="1"/>
</dbReference>
<keyword evidence="2" id="KW-1185">Reference proteome</keyword>
<dbReference type="PANTHER" id="PTHR39327:SF1">
    <property type="entry name" value="BLR5470 PROTEIN"/>
    <property type="match status" value="1"/>
</dbReference>
<sequence length="235" mass="25820">MPALPPPCHRVSAAPARPPRRLRGLGRALLVPMLVAALHASAWDDERMAAAAQRLGPRAVGELQGLRPALVQASELAEADRLHYVNDFFNRRIRFRDDLPVWGQVDYWASPLEALSKGEGDCEDYAIAKYFTLVAAGTPVERLRLVYVRAQLRGQPGPQAHMVLAYYGTPDAEPLILDNLVGEVRPAARRPDLVPVFSFNGEGLWQGVGSQSAGDPVARLSRWREVLAKARAEGF</sequence>
<accession>A0AAW9QML7</accession>
<dbReference type="Pfam" id="PF06035">
    <property type="entry name" value="Peptidase_C93"/>
    <property type="match status" value="1"/>
</dbReference>
<dbReference type="Gene3D" id="3.10.620.30">
    <property type="match status" value="1"/>
</dbReference>
<comment type="caution">
    <text evidence="1">The sequence shown here is derived from an EMBL/GenBank/DDBJ whole genome shotgun (WGS) entry which is preliminary data.</text>
</comment>
<reference evidence="1 2" key="1">
    <citation type="submission" date="2024-02" db="EMBL/GenBank/DDBJ databases">
        <title>Genome sequence of Aquincola sp. MAHUQ-54.</title>
        <authorList>
            <person name="Huq M.A."/>
        </authorList>
    </citation>
    <scope>NUCLEOTIDE SEQUENCE [LARGE SCALE GENOMIC DNA]</scope>
    <source>
        <strain evidence="1 2">MAHUQ-54</strain>
    </source>
</reference>
<proteinExistence type="predicted"/>
<dbReference type="PANTHER" id="PTHR39327">
    <property type="match status" value="1"/>
</dbReference>
<evidence type="ECO:0000313" key="2">
    <source>
        <dbReference type="Proteomes" id="UP001336250"/>
    </source>
</evidence>
<protein>
    <submittedName>
        <fullName evidence="1">Transglutaminase-like cysteine peptidase</fullName>
    </submittedName>
</protein>
<gene>
    <name evidence="1" type="ORF">V4F39_25905</name>
</gene>
<dbReference type="InterPro" id="IPR010319">
    <property type="entry name" value="Transglutaminase-like_Cys_pept"/>
</dbReference>
<dbReference type="AlphaFoldDB" id="A0AAW9QML7"/>
<evidence type="ECO:0000313" key="1">
    <source>
        <dbReference type="EMBL" id="MEF7617373.1"/>
    </source>
</evidence>
<dbReference type="EMBL" id="JAZIBG010000056">
    <property type="protein sequence ID" value="MEF7617373.1"/>
    <property type="molecule type" value="Genomic_DNA"/>
</dbReference>